<reference evidence="13" key="1">
    <citation type="submission" date="2013-04" db="EMBL/GenBank/DDBJ databases">
        <title>The Genome Sequence of Fonticula alba ATCC 38817.</title>
        <authorList>
            <consortium name="The Broad Institute Genomics Platform"/>
            <person name="Russ C."/>
            <person name="Cuomo C."/>
            <person name="Burger G."/>
            <person name="Gray M.W."/>
            <person name="Holland P.W.H."/>
            <person name="King N."/>
            <person name="Lang F.B.F."/>
            <person name="Roger A.J."/>
            <person name="Ruiz-Trillo I."/>
            <person name="Brown M."/>
            <person name="Walker B."/>
            <person name="Young S."/>
            <person name="Zeng Q."/>
            <person name="Gargeya S."/>
            <person name="Fitzgerald M."/>
            <person name="Haas B."/>
            <person name="Abouelleil A."/>
            <person name="Allen A.W."/>
            <person name="Alvarado L."/>
            <person name="Arachchi H.M."/>
            <person name="Berlin A.M."/>
            <person name="Chapman S.B."/>
            <person name="Gainer-Dewar J."/>
            <person name="Goldberg J."/>
            <person name="Griggs A."/>
            <person name="Gujja S."/>
            <person name="Hansen M."/>
            <person name="Howarth C."/>
            <person name="Imamovic A."/>
            <person name="Ireland A."/>
            <person name="Larimer J."/>
            <person name="McCowan C."/>
            <person name="Murphy C."/>
            <person name="Pearson M."/>
            <person name="Poon T.W."/>
            <person name="Priest M."/>
            <person name="Roberts A."/>
            <person name="Saif S."/>
            <person name="Shea T."/>
            <person name="Sisk P."/>
            <person name="Sykes S."/>
            <person name="Wortman J."/>
            <person name="Nusbaum C."/>
            <person name="Birren B."/>
        </authorList>
    </citation>
    <scope>NUCLEOTIDE SEQUENCE [LARGE SCALE GENOMIC DNA]</scope>
    <source>
        <strain evidence="13">ATCC 38817</strain>
    </source>
</reference>
<keyword evidence="11" id="KW-0472">Membrane</keyword>
<evidence type="ECO:0000256" key="10">
    <source>
        <dbReference type="SAM" id="MobiDB-lite"/>
    </source>
</evidence>
<keyword evidence="8" id="KW-0408">Iron</keyword>
<accession>A0A058Z192</accession>
<name>A0A058Z192_FONAL</name>
<dbReference type="PANTHER" id="PTHR43557:SF2">
    <property type="entry name" value="RIESKE DOMAIN-CONTAINING PROTEIN-RELATED"/>
    <property type="match status" value="1"/>
</dbReference>
<dbReference type="GeneID" id="20530355"/>
<dbReference type="PROSITE" id="PS51296">
    <property type="entry name" value="RIESKE"/>
    <property type="match status" value="1"/>
</dbReference>
<dbReference type="InterPro" id="IPR036922">
    <property type="entry name" value="Rieske_2Fe-2S_sf"/>
</dbReference>
<dbReference type="InterPro" id="IPR023753">
    <property type="entry name" value="FAD/NAD-binding_dom"/>
</dbReference>
<dbReference type="OMA" id="PRCTHYG"/>
<dbReference type="GO" id="GO:0046872">
    <property type="term" value="F:metal ion binding"/>
    <property type="evidence" value="ECO:0007669"/>
    <property type="project" value="UniProtKB-KW"/>
</dbReference>
<dbReference type="Proteomes" id="UP000030693">
    <property type="component" value="Unassembled WGS sequence"/>
</dbReference>
<keyword evidence="7" id="KW-0560">Oxidoreductase</keyword>
<keyword evidence="4" id="KW-0001">2Fe-2S</keyword>
<evidence type="ECO:0000256" key="8">
    <source>
        <dbReference type="ARBA" id="ARBA00023004"/>
    </source>
</evidence>
<feature type="region of interest" description="Disordered" evidence="10">
    <location>
        <begin position="605"/>
        <end position="638"/>
    </location>
</feature>
<keyword evidence="5" id="KW-0479">Metal-binding</keyword>
<dbReference type="GO" id="GO:0005737">
    <property type="term" value="C:cytoplasm"/>
    <property type="evidence" value="ECO:0007669"/>
    <property type="project" value="TreeGrafter"/>
</dbReference>
<dbReference type="InterPro" id="IPR017941">
    <property type="entry name" value="Rieske_2Fe-2S"/>
</dbReference>
<keyword evidence="11" id="KW-1133">Transmembrane helix</keyword>
<dbReference type="Pfam" id="PF00355">
    <property type="entry name" value="Rieske"/>
    <property type="match status" value="1"/>
</dbReference>
<keyword evidence="11" id="KW-0812">Transmembrane</keyword>
<sequence>MTVSGPVRERVASIHDLKDGEIKQIRVADKPVLLSRVKGRYYVTSHLCPHKRVNLKDGIISEDGTITCPAHGACFRLDTGDIEDMPTMDGLVTHSVVIEGEDVIVFTTHEKLARNRRARVIKCAPPASTRPTIVIVGGGASGATAAEELRVSGFDGRIVMISAEPHQPIDRIQLSKQLKKPSDKSIVDGGIMLRDRDYYESINVELHLGDPVASINTTDNFVTTAAGQHFEFDQLLVCSGANPRNVWPATADARNMAPIRTLADIDRLLDVTDLSTARVVIVGAGFIGLETAAMLKKSVGSITMLCSESEPLARITGSAISAEVKRAQLDQGIDLITDARVHGFDVTPDGSRINSISFSVANPEDGSEQQPTRELQADFFVIAIGVIPATSFAAGALPLLPDQSIPVDASMRVSGFEGRIWAAGDLATFPYLNPHLGPEGVRQSQALLEDPATSGQVARVRIEHWAVAQQQARVAARSMLNEPGAIFDSVPFFWTDQFRLTIQSAGSLVPADGAAPRQHLVTLPPSKTKGPAYALYTFALGLGVPADVGPGPRDDDVVCSVLTLNHPDLAAHCSVLMRAGKMPLARDIVAGLSPLDVETVSQSAVVTSGAPRSSGKAPSSPGTAAKAAAREIPPKAAGSPTSPAMIALAVAFLAFMAFIVFNDSSASAEAS</sequence>
<evidence type="ECO:0000256" key="6">
    <source>
        <dbReference type="ARBA" id="ARBA00022827"/>
    </source>
</evidence>
<evidence type="ECO:0000256" key="11">
    <source>
        <dbReference type="SAM" id="Phobius"/>
    </source>
</evidence>
<dbReference type="SUPFAM" id="SSF55424">
    <property type="entry name" value="FAD/NAD-linked reductases, dimerisation (C-terminal) domain"/>
    <property type="match status" value="1"/>
</dbReference>
<proteinExistence type="inferred from homology"/>
<dbReference type="SUPFAM" id="SSF50022">
    <property type="entry name" value="ISP domain"/>
    <property type="match status" value="1"/>
</dbReference>
<dbReference type="STRING" id="691883.A0A058Z192"/>
<evidence type="ECO:0000256" key="3">
    <source>
        <dbReference type="ARBA" id="ARBA00022630"/>
    </source>
</evidence>
<dbReference type="eggNOG" id="KOG1336">
    <property type="taxonomic scope" value="Eukaryota"/>
</dbReference>
<dbReference type="Pfam" id="PF07992">
    <property type="entry name" value="Pyr_redox_2"/>
    <property type="match status" value="1"/>
</dbReference>
<keyword evidence="3" id="KW-0285">Flavoprotein</keyword>
<keyword evidence="9" id="KW-0411">Iron-sulfur</keyword>
<evidence type="ECO:0000256" key="1">
    <source>
        <dbReference type="ARBA" id="ARBA00001974"/>
    </source>
</evidence>
<dbReference type="Gene3D" id="2.102.10.10">
    <property type="entry name" value="Rieske [2Fe-2S] iron-sulphur domain"/>
    <property type="match status" value="1"/>
</dbReference>
<gene>
    <name evidence="13" type="ORF">H696_05630</name>
</gene>
<dbReference type="EMBL" id="KB932212">
    <property type="protein sequence ID" value="KCV67901.1"/>
    <property type="molecule type" value="Genomic_DNA"/>
</dbReference>
<dbReference type="InterPro" id="IPR036188">
    <property type="entry name" value="FAD/NAD-bd_sf"/>
</dbReference>
<dbReference type="GO" id="GO:0051537">
    <property type="term" value="F:2 iron, 2 sulfur cluster binding"/>
    <property type="evidence" value="ECO:0007669"/>
    <property type="project" value="UniProtKB-KW"/>
</dbReference>
<evidence type="ECO:0000256" key="2">
    <source>
        <dbReference type="ARBA" id="ARBA00006442"/>
    </source>
</evidence>
<dbReference type="PRINTS" id="PR00411">
    <property type="entry name" value="PNDRDTASEI"/>
</dbReference>
<dbReference type="SUPFAM" id="SSF51905">
    <property type="entry name" value="FAD/NAD(P)-binding domain"/>
    <property type="match status" value="2"/>
</dbReference>
<evidence type="ECO:0000256" key="7">
    <source>
        <dbReference type="ARBA" id="ARBA00023002"/>
    </source>
</evidence>
<protein>
    <recommendedName>
        <fullName evidence="12">Rieske domain-containing protein</fullName>
    </recommendedName>
</protein>
<dbReference type="InterPro" id="IPR050446">
    <property type="entry name" value="FAD-oxidoreductase/Apoptosis"/>
</dbReference>
<dbReference type="OrthoDB" id="6029at2759"/>
<evidence type="ECO:0000259" key="12">
    <source>
        <dbReference type="PROSITE" id="PS51296"/>
    </source>
</evidence>
<dbReference type="PANTHER" id="PTHR43557">
    <property type="entry name" value="APOPTOSIS-INDUCING FACTOR 1"/>
    <property type="match status" value="1"/>
</dbReference>
<feature type="transmembrane region" description="Helical" evidence="11">
    <location>
        <begin position="644"/>
        <end position="661"/>
    </location>
</feature>
<dbReference type="PRINTS" id="PR00368">
    <property type="entry name" value="FADPNR"/>
</dbReference>
<comment type="similarity">
    <text evidence="2">Belongs to the FAD-dependent oxidoreductase family.</text>
</comment>
<evidence type="ECO:0000256" key="5">
    <source>
        <dbReference type="ARBA" id="ARBA00022723"/>
    </source>
</evidence>
<evidence type="ECO:0000313" key="14">
    <source>
        <dbReference type="Proteomes" id="UP000030693"/>
    </source>
</evidence>
<keyword evidence="6" id="KW-0274">FAD</keyword>
<dbReference type="AlphaFoldDB" id="A0A058Z192"/>
<dbReference type="RefSeq" id="XP_009497721.1">
    <property type="nucleotide sequence ID" value="XM_009499446.1"/>
</dbReference>
<dbReference type="Gene3D" id="3.50.50.60">
    <property type="entry name" value="FAD/NAD(P)-binding domain"/>
    <property type="match status" value="2"/>
</dbReference>
<dbReference type="InterPro" id="IPR016156">
    <property type="entry name" value="FAD/NAD-linked_Rdtase_dimer_sf"/>
</dbReference>
<dbReference type="GO" id="GO:0016651">
    <property type="term" value="F:oxidoreductase activity, acting on NAD(P)H"/>
    <property type="evidence" value="ECO:0007669"/>
    <property type="project" value="TreeGrafter"/>
</dbReference>
<evidence type="ECO:0000313" key="13">
    <source>
        <dbReference type="EMBL" id="KCV67901.1"/>
    </source>
</evidence>
<evidence type="ECO:0000256" key="9">
    <source>
        <dbReference type="ARBA" id="ARBA00023014"/>
    </source>
</evidence>
<feature type="domain" description="Rieske" evidence="12">
    <location>
        <begin position="9"/>
        <end position="105"/>
    </location>
</feature>
<keyword evidence="14" id="KW-1185">Reference proteome</keyword>
<organism evidence="13">
    <name type="scientific">Fonticula alba</name>
    <name type="common">Slime mold</name>
    <dbReference type="NCBI Taxonomy" id="691883"/>
    <lineage>
        <taxon>Eukaryota</taxon>
        <taxon>Rotosphaerida</taxon>
        <taxon>Fonticulaceae</taxon>
        <taxon>Fonticula</taxon>
    </lineage>
</organism>
<comment type="cofactor">
    <cofactor evidence="1">
        <name>FAD</name>
        <dbReference type="ChEBI" id="CHEBI:57692"/>
    </cofactor>
</comment>
<evidence type="ECO:0000256" key="4">
    <source>
        <dbReference type="ARBA" id="ARBA00022714"/>
    </source>
</evidence>